<reference evidence="2 3" key="1">
    <citation type="submission" date="2023-10" db="EMBL/GenBank/DDBJ databases">
        <title>Saccharopolyspora sp. nov., isolated from mangrove soil.</title>
        <authorList>
            <person name="Lu Y."/>
            <person name="Liu W."/>
        </authorList>
    </citation>
    <scope>NUCLEOTIDE SEQUENCE [LARGE SCALE GENOMIC DNA]</scope>
    <source>
        <strain evidence="2 3">S2-29</strain>
    </source>
</reference>
<feature type="region of interest" description="Disordered" evidence="1">
    <location>
        <begin position="159"/>
        <end position="182"/>
    </location>
</feature>
<dbReference type="Gene3D" id="3.40.50.720">
    <property type="entry name" value="NAD(P)-binding Rossmann-like Domain"/>
    <property type="match status" value="1"/>
</dbReference>
<dbReference type="SUPFAM" id="SSF51735">
    <property type="entry name" value="NAD(P)-binding Rossmann-fold domains"/>
    <property type="match status" value="1"/>
</dbReference>
<dbReference type="Proteomes" id="UP001327093">
    <property type="component" value="Unassembled WGS sequence"/>
</dbReference>
<dbReference type="RefSeq" id="WP_324265314.1">
    <property type="nucleotide sequence ID" value="NZ_JAWLNX010000005.1"/>
</dbReference>
<dbReference type="EMBL" id="JAWLNX010000005">
    <property type="protein sequence ID" value="MEB3367771.1"/>
    <property type="molecule type" value="Genomic_DNA"/>
</dbReference>
<accession>A0ABU6A8E5</accession>
<organism evidence="2 3">
    <name type="scientific">Saccharopolyspora mangrovi</name>
    <dbReference type="NCBI Taxonomy" id="3082379"/>
    <lineage>
        <taxon>Bacteria</taxon>
        <taxon>Bacillati</taxon>
        <taxon>Actinomycetota</taxon>
        <taxon>Actinomycetes</taxon>
        <taxon>Pseudonocardiales</taxon>
        <taxon>Pseudonocardiaceae</taxon>
        <taxon>Saccharopolyspora</taxon>
    </lineage>
</organism>
<protein>
    <submittedName>
        <fullName evidence="2">Uncharacterized protein</fullName>
    </submittedName>
</protein>
<evidence type="ECO:0000256" key="1">
    <source>
        <dbReference type="SAM" id="MobiDB-lite"/>
    </source>
</evidence>
<sequence length="194" mass="21344">MVNVLANHVFVRALEDRFTHGGRVVLTASDVHFGDLRHNLGMVPAPAWKHPDVLARPRAFSRPETTRAGRTAYATSKLAVIHLIHEYVRRLPADVDAVAFNSAFVPGTGLARNADALSRFAMRHVLPLLARTPLATSPDDAGTFLADVILGNTRAPTGSYIDRDRATRSSPESYDPTRERELWDALERLTSDPA</sequence>
<proteinExistence type="predicted"/>
<gene>
    <name evidence="2" type="ORF">R4I43_10165</name>
</gene>
<name>A0ABU6A8E5_9PSEU</name>
<keyword evidence="3" id="KW-1185">Reference proteome</keyword>
<evidence type="ECO:0000313" key="3">
    <source>
        <dbReference type="Proteomes" id="UP001327093"/>
    </source>
</evidence>
<dbReference type="InterPro" id="IPR036291">
    <property type="entry name" value="NAD(P)-bd_dom_sf"/>
</dbReference>
<comment type="caution">
    <text evidence="2">The sequence shown here is derived from an EMBL/GenBank/DDBJ whole genome shotgun (WGS) entry which is preliminary data.</text>
</comment>
<evidence type="ECO:0000313" key="2">
    <source>
        <dbReference type="EMBL" id="MEB3367771.1"/>
    </source>
</evidence>